<dbReference type="GO" id="GO:0005737">
    <property type="term" value="C:cytoplasm"/>
    <property type="evidence" value="ECO:0007669"/>
    <property type="project" value="TreeGrafter"/>
</dbReference>
<evidence type="ECO:0000256" key="1">
    <source>
        <dbReference type="ARBA" id="ARBA00022614"/>
    </source>
</evidence>
<dbReference type="InterPro" id="IPR032675">
    <property type="entry name" value="LRR_dom_sf"/>
</dbReference>
<keyword evidence="1" id="KW-0433">Leucine-rich repeat</keyword>
<dbReference type="AlphaFoldDB" id="A0A2S9YXL8"/>
<dbReference type="Gene3D" id="2.20.110.10">
    <property type="entry name" value="Histone H3 K4-specific methyltransferase SET7/9 N-terminal domain"/>
    <property type="match status" value="2"/>
</dbReference>
<organism evidence="4 5">
    <name type="scientific">Enhygromyxa salina</name>
    <dbReference type="NCBI Taxonomy" id="215803"/>
    <lineage>
        <taxon>Bacteria</taxon>
        <taxon>Pseudomonadati</taxon>
        <taxon>Myxococcota</taxon>
        <taxon>Polyangia</taxon>
        <taxon>Nannocystales</taxon>
        <taxon>Nannocystaceae</taxon>
        <taxon>Enhygromyxa</taxon>
    </lineage>
</organism>
<evidence type="ECO:0000313" key="5">
    <source>
        <dbReference type="Proteomes" id="UP000238823"/>
    </source>
</evidence>
<evidence type="ECO:0000256" key="2">
    <source>
        <dbReference type="ARBA" id="ARBA00022737"/>
    </source>
</evidence>
<dbReference type="Pfam" id="PF23598">
    <property type="entry name" value="LRR_14"/>
    <property type="match status" value="1"/>
</dbReference>
<dbReference type="PANTHER" id="PTHR48051">
    <property type="match status" value="1"/>
</dbReference>
<protein>
    <submittedName>
        <fullName evidence="4">E3 ubiquitin-protein ligase sspH2</fullName>
        <ecNumber evidence="4">6.3.2.-</ecNumber>
    </submittedName>
</protein>
<feature type="domain" description="Disease resistance R13L4/SHOC-2-like LRR" evidence="3">
    <location>
        <begin position="527"/>
        <end position="609"/>
    </location>
</feature>
<dbReference type="EC" id="6.3.2.-" evidence="4"/>
<dbReference type="SUPFAM" id="SSF52058">
    <property type="entry name" value="L domain-like"/>
    <property type="match status" value="1"/>
</dbReference>
<dbReference type="Proteomes" id="UP000238823">
    <property type="component" value="Unassembled WGS sequence"/>
</dbReference>
<dbReference type="SUPFAM" id="SSF82185">
    <property type="entry name" value="Histone H3 K4-specific methyltransferase SET7/9 N-terminal domain"/>
    <property type="match status" value="2"/>
</dbReference>
<dbReference type="InterPro" id="IPR011652">
    <property type="entry name" value="MORN_2"/>
</dbReference>
<dbReference type="InterPro" id="IPR055414">
    <property type="entry name" value="LRR_R13L4/SHOC2-like"/>
</dbReference>
<dbReference type="InterPro" id="IPR050216">
    <property type="entry name" value="LRR_domain-containing"/>
</dbReference>
<proteinExistence type="predicted"/>
<reference evidence="4 5" key="1">
    <citation type="submission" date="2018-03" db="EMBL/GenBank/DDBJ databases">
        <title>Draft Genome Sequences of the Obligatory Marine Myxobacteria Enhygromyxa salina SWB007.</title>
        <authorList>
            <person name="Poehlein A."/>
            <person name="Moghaddam J.A."/>
            <person name="Harms H."/>
            <person name="Alanjari M."/>
            <person name="Koenig G.M."/>
            <person name="Daniel R."/>
            <person name="Schaeberle T.F."/>
        </authorList>
    </citation>
    <scope>NUCLEOTIDE SEQUENCE [LARGE SCALE GENOMIC DNA]</scope>
    <source>
        <strain evidence="4 5">SWB007</strain>
    </source>
</reference>
<name>A0A2S9YXL8_9BACT</name>
<dbReference type="InterPro" id="IPR003591">
    <property type="entry name" value="Leu-rich_rpt_typical-subtyp"/>
</dbReference>
<dbReference type="SMART" id="SM00369">
    <property type="entry name" value="LRR_TYP"/>
    <property type="match status" value="6"/>
</dbReference>
<dbReference type="EMBL" id="PVNL01000013">
    <property type="protein sequence ID" value="PRQ09809.1"/>
    <property type="molecule type" value="Genomic_DNA"/>
</dbReference>
<evidence type="ECO:0000259" key="3">
    <source>
        <dbReference type="Pfam" id="PF23598"/>
    </source>
</evidence>
<evidence type="ECO:0000313" key="4">
    <source>
        <dbReference type="EMBL" id="PRQ09809.1"/>
    </source>
</evidence>
<dbReference type="Gene3D" id="3.80.10.10">
    <property type="entry name" value="Ribonuclease Inhibitor"/>
    <property type="match status" value="2"/>
</dbReference>
<accession>A0A2S9YXL8</accession>
<sequence length="676" mass="74048">MSNTGRRRICSTLPDTQRSVLWYAEPIVTKPHPVDSRVRPAAVPSEAWWSAKDNEWVHGHRDPDGELHGEVRYWRPDGTWCCATYHRHGQPHGSFTRFHETGEISQTGSFEAGQLHGQHTLFAATGYTTENMHAGGISREIVRSEYDYINGHFTTIRYFGADGTALQTDGTPLPSRPSGVPAHAIRNSKSGTWLAGRWDSQGRREGPLEVFDADGRRLAIETYRQNLAHGPTTLFYPGGTLRAVLAYANGKLHGTTESFYRDGTLARRAQFKAGEWAGTLSDWSPSGELIDEVSIVATPPASPPPAEPSELALRGDVAAAAVEAVAEAPISAAGMARLIAIGWGGDEERDATLARVARRVVRARQDPALTEALRETGLDTAPRLLTATRLRRVITAMRAVPAVDQHALVPAFAERGGVGRAAVLDRDDAMGVAALRAQVNGERLNLSNKGLERLPRAIRRLASVRVIDARDNQITEVPPEIAGVFFLREADLTSNRLATLPDQLARLGDLRELQLASNQFATLPQVVTKLTELEVLGLGDNELVTLPADIGRLTHLGTLWLHGNPLAGLPDSFAQLSSLTFLHLGDLPWATPSPVIFELESLRELWLASPSLTHLPADIGRLTKLERLSIWYSGLTELPDALFEMTSLREIRIRDNPLPAGVIERLKEAHPDCKIF</sequence>
<comment type="caution">
    <text evidence="4">The sequence shown here is derived from an EMBL/GenBank/DDBJ whole genome shotgun (WGS) entry which is preliminary data.</text>
</comment>
<gene>
    <name evidence="4" type="primary">sspH2</name>
    <name evidence="4" type="ORF">ENSA7_05640</name>
</gene>
<keyword evidence="2" id="KW-0677">Repeat</keyword>
<dbReference type="Pfam" id="PF07661">
    <property type="entry name" value="MORN_2"/>
    <property type="match status" value="1"/>
</dbReference>
<dbReference type="PANTHER" id="PTHR48051:SF1">
    <property type="entry name" value="RAS SUPPRESSOR PROTEIN 1"/>
    <property type="match status" value="1"/>
</dbReference>